<protein>
    <submittedName>
        <fullName evidence="1">Uncharacterized protein</fullName>
    </submittedName>
</protein>
<name>A0A0E9QAE1_ANGAN</name>
<sequence length="29" mass="3277">MINFTGRSVPFTCTGLQASMPETQMHLDY</sequence>
<reference evidence="1" key="1">
    <citation type="submission" date="2014-11" db="EMBL/GenBank/DDBJ databases">
        <authorList>
            <person name="Amaro Gonzalez C."/>
        </authorList>
    </citation>
    <scope>NUCLEOTIDE SEQUENCE</scope>
</reference>
<dbReference type="EMBL" id="GBXM01094853">
    <property type="protein sequence ID" value="JAH13724.1"/>
    <property type="molecule type" value="Transcribed_RNA"/>
</dbReference>
<accession>A0A0E9QAE1</accession>
<organism evidence="1">
    <name type="scientific">Anguilla anguilla</name>
    <name type="common">European freshwater eel</name>
    <name type="synonym">Muraena anguilla</name>
    <dbReference type="NCBI Taxonomy" id="7936"/>
    <lineage>
        <taxon>Eukaryota</taxon>
        <taxon>Metazoa</taxon>
        <taxon>Chordata</taxon>
        <taxon>Craniata</taxon>
        <taxon>Vertebrata</taxon>
        <taxon>Euteleostomi</taxon>
        <taxon>Actinopterygii</taxon>
        <taxon>Neopterygii</taxon>
        <taxon>Teleostei</taxon>
        <taxon>Anguilliformes</taxon>
        <taxon>Anguillidae</taxon>
        <taxon>Anguilla</taxon>
    </lineage>
</organism>
<reference evidence="1" key="2">
    <citation type="journal article" date="2015" name="Fish Shellfish Immunol.">
        <title>Early steps in the European eel (Anguilla anguilla)-Vibrio vulnificus interaction in the gills: Role of the RtxA13 toxin.</title>
        <authorList>
            <person name="Callol A."/>
            <person name="Pajuelo D."/>
            <person name="Ebbesson L."/>
            <person name="Teles M."/>
            <person name="MacKenzie S."/>
            <person name="Amaro C."/>
        </authorList>
    </citation>
    <scope>NUCLEOTIDE SEQUENCE</scope>
</reference>
<evidence type="ECO:0000313" key="1">
    <source>
        <dbReference type="EMBL" id="JAH13724.1"/>
    </source>
</evidence>
<proteinExistence type="predicted"/>
<dbReference type="AlphaFoldDB" id="A0A0E9QAE1"/>